<keyword evidence="2" id="KW-1185">Reference proteome</keyword>
<dbReference type="RefSeq" id="WP_096357550.1">
    <property type="nucleotide sequence ID" value="NZ_AP014946.1"/>
</dbReference>
<dbReference type="Proteomes" id="UP000236884">
    <property type="component" value="Chromosome"/>
</dbReference>
<evidence type="ECO:0000313" key="2">
    <source>
        <dbReference type="Proteomes" id="UP000236884"/>
    </source>
</evidence>
<protein>
    <submittedName>
        <fullName evidence="1">Uncharacterized protein</fullName>
    </submittedName>
</protein>
<accession>A0A0S3PYE8</accession>
<dbReference type="EMBL" id="AP014946">
    <property type="protein sequence ID" value="BAT60925.1"/>
    <property type="molecule type" value="Genomic_DNA"/>
</dbReference>
<proteinExistence type="predicted"/>
<sequence>MKRDRYDCFEDPSGCWMVWDVRKARIAKLNRRELMELTQGEALSISDQLNGREGRLHPELVTEGGRFQARPPG</sequence>
<dbReference type="OrthoDB" id="8085391at2"/>
<reference evidence="1 2" key="1">
    <citation type="submission" date="2015-08" db="EMBL/GenBank/DDBJ databases">
        <title>Investigation of the bacterial diversity of lava forest soil.</title>
        <authorList>
            <person name="Lee J.S."/>
        </authorList>
    </citation>
    <scope>NUCLEOTIDE SEQUENCE [LARGE SCALE GENOMIC DNA]</scope>
    <source>
        <strain evidence="1 2">GJW-30</strain>
    </source>
</reference>
<dbReference type="AlphaFoldDB" id="A0A0S3PYE8"/>
<name>A0A0S3PYE8_9BRAD</name>
<evidence type="ECO:0000313" key="1">
    <source>
        <dbReference type="EMBL" id="BAT60925.1"/>
    </source>
</evidence>
<organism evidence="1 2">
    <name type="scientific">Variibacter gotjawalensis</name>
    <dbReference type="NCBI Taxonomy" id="1333996"/>
    <lineage>
        <taxon>Bacteria</taxon>
        <taxon>Pseudomonadati</taxon>
        <taxon>Pseudomonadota</taxon>
        <taxon>Alphaproteobacteria</taxon>
        <taxon>Hyphomicrobiales</taxon>
        <taxon>Nitrobacteraceae</taxon>
        <taxon>Variibacter</taxon>
    </lineage>
</organism>
<dbReference type="KEGG" id="vgo:GJW-30_1_03475"/>
<gene>
    <name evidence="1" type="ORF">GJW-30_1_03475</name>
</gene>